<evidence type="ECO:0000256" key="1">
    <source>
        <dbReference type="SAM" id="MobiDB-lite"/>
    </source>
</evidence>
<evidence type="ECO:0000256" key="2">
    <source>
        <dbReference type="SAM" id="Phobius"/>
    </source>
</evidence>
<accession>A0ABV9R2Z8</accession>
<gene>
    <name evidence="3" type="ORF">ACFPER_06085</name>
</gene>
<evidence type="ECO:0008006" key="5">
    <source>
        <dbReference type="Google" id="ProtNLM"/>
    </source>
</evidence>
<keyword evidence="2" id="KW-0472">Membrane</keyword>
<comment type="caution">
    <text evidence="3">The sequence shown here is derived from an EMBL/GenBank/DDBJ whole genome shotgun (WGS) entry which is preliminary data.</text>
</comment>
<feature type="transmembrane region" description="Helical" evidence="2">
    <location>
        <begin position="339"/>
        <end position="364"/>
    </location>
</feature>
<dbReference type="SUPFAM" id="SSF88659">
    <property type="entry name" value="Sigma3 and sigma4 domains of RNA polymerase sigma factors"/>
    <property type="match status" value="1"/>
</dbReference>
<feature type="region of interest" description="Disordered" evidence="1">
    <location>
        <begin position="367"/>
        <end position="386"/>
    </location>
</feature>
<keyword evidence="2" id="KW-0812">Transmembrane</keyword>
<protein>
    <recommendedName>
        <fullName evidence="5">Sigma-70 family RNA polymerase sigma factor</fullName>
    </recommendedName>
</protein>
<dbReference type="EMBL" id="JBHSJC010000001">
    <property type="protein sequence ID" value="MFC4828349.1"/>
    <property type="molecule type" value="Genomic_DNA"/>
</dbReference>
<keyword evidence="4" id="KW-1185">Reference proteome</keyword>
<dbReference type="Proteomes" id="UP001595960">
    <property type="component" value="Unassembled WGS sequence"/>
</dbReference>
<feature type="compositionally biased region" description="Pro residues" evidence="1">
    <location>
        <begin position="440"/>
        <end position="456"/>
    </location>
</feature>
<feature type="compositionally biased region" description="Low complexity" evidence="1">
    <location>
        <begin position="399"/>
        <end position="422"/>
    </location>
</feature>
<organism evidence="3 4">
    <name type="scientific">Agromyces aurantiacus</name>
    <dbReference type="NCBI Taxonomy" id="165814"/>
    <lineage>
        <taxon>Bacteria</taxon>
        <taxon>Bacillati</taxon>
        <taxon>Actinomycetota</taxon>
        <taxon>Actinomycetes</taxon>
        <taxon>Micrococcales</taxon>
        <taxon>Microbacteriaceae</taxon>
        <taxon>Agromyces</taxon>
    </lineage>
</organism>
<proteinExistence type="predicted"/>
<dbReference type="RefSeq" id="WP_204391398.1">
    <property type="nucleotide sequence ID" value="NZ_JAFBBW010000001.1"/>
</dbReference>
<feature type="region of interest" description="Disordered" evidence="1">
    <location>
        <begin position="393"/>
        <end position="498"/>
    </location>
</feature>
<keyword evidence="2" id="KW-1133">Transmembrane helix</keyword>
<feature type="compositionally biased region" description="Polar residues" evidence="1">
    <location>
        <begin position="367"/>
        <end position="381"/>
    </location>
</feature>
<dbReference type="InterPro" id="IPR013324">
    <property type="entry name" value="RNA_pol_sigma_r3/r4-like"/>
</dbReference>
<evidence type="ECO:0000313" key="4">
    <source>
        <dbReference type="Proteomes" id="UP001595960"/>
    </source>
</evidence>
<name>A0ABV9R2Z8_9MICO</name>
<sequence length="563" mass="55576">MQDAPGSHPATTPLLLPVIDSPTDRELVRAARAGDAFAFSRLWRRHEGAATTAASATPGRADVEQVVAAAAALTARAIRAGGGPSGAARPYVLSAVREAAATADGRAAGPVDGDPALLAPEEWYDEALPAGMRDARAVATAYASLPVAAQEALWLAEVEGHGEAEIAAELALTLPSAEGLLVEARTGLDAAWADAVAATVPEDSECARVLARRSLGDRATEHLRPKVRAHLDACATCRAASAEPAVLARRLMATLPVLVLGAAAGTAFLDAVRPGSSAVALEPVPALDDHAAGAGFLFAASTAAATTPVTMPAPGPAGRRGSASAATAVGVVRLPRRRVLAVGAALAGAAAAAAIVTVIALSAAGPSATTGSLEASGSTDVAEQAPGMQPPVVVASEIPGEPDAGTDPGDDPGPNDGDSTPPAGSESGEPGTDASGPVAEPAPAPGSPAEPSPTEPAPGDVTDPSTPPAAPRPPEPEPVSAPQPPTNAPPIEVGFGKPTSAGWRTMTLTGAPGASYTVLNGGEVLYTGVLDANGTAELAVRGSTVRLTVEYGTLALTAASTGQ</sequence>
<evidence type="ECO:0000313" key="3">
    <source>
        <dbReference type="EMBL" id="MFC4828349.1"/>
    </source>
</evidence>
<reference evidence="4" key="1">
    <citation type="journal article" date="2019" name="Int. J. Syst. Evol. Microbiol.">
        <title>The Global Catalogue of Microorganisms (GCM) 10K type strain sequencing project: providing services to taxonomists for standard genome sequencing and annotation.</title>
        <authorList>
            <consortium name="The Broad Institute Genomics Platform"/>
            <consortium name="The Broad Institute Genome Sequencing Center for Infectious Disease"/>
            <person name="Wu L."/>
            <person name="Ma J."/>
        </authorList>
    </citation>
    <scope>NUCLEOTIDE SEQUENCE [LARGE SCALE GENOMIC DNA]</scope>
    <source>
        <strain evidence="4">CGMCC 1.12192</strain>
    </source>
</reference>
<dbReference type="Gene3D" id="1.10.1740.10">
    <property type="match status" value="1"/>
</dbReference>
<feature type="compositionally biased region" description="Pro residues" evidence="1">
    <location>
        <begin position="465"/>
        <end position="488"/>
    </location>
</feature>